<feature type="domain" description="DDE Tnp4" evidence="8">
    <location>
        <begin position="121"/>
        <end position="183"/>
    </location>
</feature>
<gene>
    <name evidence="9" type="ORF">Pmani_003447</name>
</gene>
<proteinExistence type="inferred from homology"/>
<evidence type="ECO:0000256" key="5">
    <source>
        <dbReference type="ARBA" id="ARBA00022723"/>
    </source>
</evidence>
<dbReference type="GO" id="GO:0005634">
    <property type="term" value="C:nucleus"/>
    <property type="evidence" value="ECO:0007669"/>
    <property type="project" value="UniProtKB-SubCell"/>
</dbReference>
<dbReference type="Pfam" id="PF13359">
    <property type="entry name" value="DDE_Tnp_4"/>
    <property type="match status" value="1"/>
</dbReference>
<evidence type="ECO:0000313" key="10">
    <source>
        <dbReference type="Proteomes" id="UP001292094"/>
    </source>
</evidence>
<evidence type="ECO:0000256" key="1">
    <source>
        <dbReference type="ARBA" id="ARBA00001968"/>
    </source>
</evidence>
<dbReference type="GO" id="GO:0004518">
    <property type="term" value="F:nuclease activity"/>
    <property type="evidence" value="ECO:0007669"/>
    <property type="project" value="UniProtKB-KW"/>
</dbReference>
<keyword evidence="4" id="KW-0540">Nuclease</keyword>
<protein>
    <recommendedName>
        <fullName evidence="8">DDE Tnp4 domain-containing protein</fullName>
    </recommendedName>
</protein>
<keyword evidence="6" id="KW-0378">Hydrolase</keyword>
<evidence type="ECO:0000256" key="7">
    <source>
        <dbReference type="ARBA" id="ARBA00023242"/>
    </source>
</evidence>
<dbReference type="EMBL" id="JAWZYT010000253">
    <property type="protein sequence ID" value="KAK4326024.1"/>
    <property type="molecule type" value="Genomic_DNA"/>
</dbReference>
<evidence type="ECO:0000256" key="3">
    <source>
        <dbReference type="ARBA" id="ARBA00006958"/>
    </source>
</evidence>
<comment type="caution">
    <text evidence="9">The sequence shown here is derived from an EMBL/GenBank/DDBJ whole genome shotgun (WGS) entry which is preliminary data.</text>
</comment>
<dbReference type="GO" id="GO:0046872">
    <property type="term" value="F:metal ion binding"/>
    <property type="evidence" value="ECO:0007669"/>
    <property type="project" value="UniProtKB-KW"/>
</dbReference>
<dbReference type="Proteomes" id="UP001292094">
    <property type="component" value="Unassembled WGS sequence"/>
</dbReference>
<comment type="similarity">
    <text evidence="3">Belongs to the HARBI1 family.</text>
</comment>
<reference evidence="9" key="1">
    <citation type="submission" date="2023-11" db="EMBL/GenBank/DDBJ databases">
        <title>Genome assemblies of two species of porcelain crab, Petrolisthes cinctipes and Petrolisthes manimaculis (Anomura: Porcellanidae).</title>
        <authorList>
            <person name="Angst P."/>
        </authorList>
    </citation>
    <scope>NUCLEOTIDE SEQUENCE</scope>
    <source>
        <strain evidence="9">PB745_02</strain>
        <tissue evidence="9">Gill</tissue>
    </source>
</reference>
<dbReference type="AlphaFoldDB" id="A0AAE1QGA9"/>
<dbReference type="InterPro" id="IPR045249">
    <property type="entry name" value="HARBI1-like"/>
</dbReference>
<dbReference type="PANTHER" id="PTHR22930">
    <property type="match status" value="1"/>
</dbReference>
<keyword evidence="5" id="KW-0479">Metal-binding</keyword>
<comment type="cofactor">
    <cofactor evidence="1">
        <name>a divalent metal cation</name>
        <dbReference type="ChEBI" id="CHEBI:60240"/>
    </cofactor>
</comment>
<evidence type="ECO:0000259" key="8">
    <source>
        <dbReference type="Pfam" id="PF13359"/>
    </source>
</evidence>
<evidence type="ECO:0000256" key="2">
    <source>
        <dbReference type="ARBA" id="ARBA00004123"/>
    </source>
</evidence>
<evidence type="ECO:0000256" key="4">
    <source>
        <dbReference type="ARBA" id="ARBA00022722"/>
    </source>
</evidence>
<evidence type="ECO:0000313" key="9">
    <source>
        <dbReference type="EMBL" id="KAK4326024.1"/>
    </source>
</evidence>
<dbReference type="PANTHER" id="PTHR22930:SF85">
    <property type="entry name" value="GH03217P-RELATED"/>
    <property type="match status" value="1"/>
</dbReference>
<keyword evidence="7" id="KW-0539">Nucleus</keyword>
<keyword evidence="10" id="KW-1185">Reference proteome</keyword>
<accession>A0AAE1QGA9</accession>
<sequence>MLNTRRDPFLDDTEGAFIERFRLTKKATLTLLNKIVHLLPTSQNNKGCRILPKLQLLVTFRYFATGDLQLSMGDCSDMSQQAVNNCIKTVTYAICQLSADYIKFPGPAEEYNIMRQCTSNLFTPLRQPESARERRYNYAHTRTRILIERTFGILKRRFAVLDKSSRTKLSTSKRIITACAILHIIPLVAEEEFNNEDHANDVDADDEVGLLGARRAHYIHRHF</sequence>
<dbReference type="GO" id="GO:0016787">
    <property type="term" value="F:hydrolase activity"/>
    <property type="evidence" value="ECO:0007669"/>
    <property type="project" value="UniProtKB-KW"/>
</dbReference>
<evidence type="ECO:0000256" key="6">
    <source>
        <dbReference type="ARBA" id="ARBA00022801"/>
    </source>
</evidence>
<name>A0AAE1QGA9_9EUCA</name>
<dbReference type="InterPro" id="IPR027806">
    <property type="entry name" value="HARBI1_dom"/>
</dbReference>
<organism evidence="9 10">
    <name type="scientific">Petrolisthes manimaculis</name>
    <dbReference type="NCBI Taxonomy" id="1843537"/>
    <lineage>
        <taxon>Eukaryota</taxon>
        <taxon>Metazoa</taxon>
        <taxon>Ecdysozoa</taxon>
        <taxon>Arthropoda</taxon>
        <taxon>Crustacea</taxon>
        <taxon>Multicrustacea</taxon>
        <taxon>Malacostraca</taxon>
        <taxon>Eumalacostraca</taxon>
        <taxon>Eucarida</taxon>
        <taxon>Decapoda</taxon>
        <taxon>Pleocyemata</taxon>
        <taxon>Anomura</taxon>
        <taxon>Galatheoidea</taxon>
        <taxon>Porcellanidae</taxon>
        <taxon>Petrolisthes</taxon>
    </lineage>
</organism>
<comment type="subcellular location">
    <subcellularLocation>
        <location evidence="2">Nucleus</location>
    </subcellularLocation>
</comment>